<dbReference type="UniPathway" id="UPA00078"/>
<feature type="binding site" evidence="9">
    <location>
        <position position="177"/>
    </location>
    <ligand>
        <name>pyridoxal 5'-phosphate</name>
        <dbReference type="ChEBI" id="CHEBI:597326"/>
    </ligand>
</feature>
<dbReference type="Pfam" id="PF00155">
    <property type="entry name" value="Aminotran_1_2"/>
    <property type="match status" value="1"/>
</dbReference>
<dbReference type="Gene3D" id="3.90.1150.10">
    <property type="entry name" value="Aspartate Aminotransferase, domain 1"/>
    <property type="match status" value="1"/>
</dbReference>
<dbReference type="InterPro" id="IPR050087">
    <property type="entry name" value="AON_synthase_class-II"/>
</dbReference>
<keyword evidence="6 9" id="KW-0093">Biotin biosynthesis</keyword>
<dbReference type="InterPro" id="IPR001917">
    <property type="entry name" value="Aminotrans_II_pyridoxalP_BS"/>
</dbReference>
<dbReference type="Gene3D" id="3.40.640.10">
    <property type="entry name" value="Type I PLP-dependent aspartate aminotransferase-like (Major domain)"/>
    <property type="match status" value="1"/>
</dbReference>
<dbReference type="EC" id="2.3.1.47" evidence="9"/>
<evidence type="ECO:0000313" key="12">
    <source>
        <dbReference type="EMBL" id="BAP57777.1"/>
    </source>
</evidence>
<dbReference type="OrthoDB" id="9807157at2"/>
<reference evidence="12 13" key="1">
    <citation type="journal article" date="2014" name="ISME J.">
        <title>Ecophysiology of Thioploca ingrica as revealed by the complete genome sequence supplemented with proteomic evidence.</title>
        <authorList>
            <person name="Kojima H."/>
            <person name="Ogura Y."/>
            <person name="Yamamoto N."/>
            <person name="Togashi T."/>
            <person name="Mori H."/>
            <person name="Watanabe T."/>
            <person name="Nemoto F."/>
            <person name="Kurokawa K."/>
            <person name="Hayashi T."/>
            <person name="Fukui M."/>
        </authorList>
    </citation>
    <scope>NUCLEOTIDE SEQUENCE [LARGE SCALE GENOMIC DNA]</scope>
</reference>
<comment type="catalytic activity">
    <reaction evidence="8 9">
        <text>6-carboxyhexanoyl-[ACP] + L-alanine + H(+) = (8S)-8-amino-7-oxononanoate + holo-[ACP] + CO2</text>
        <dbReference type="Rhea" id="RHEA:42288"/>
        <dbReference type="Rhea" id="RHEA-COMP:9685"/>
        <dbReference type="Rhea" id="RHEA-COMP:9955"/>
        <dbReference type="ChEBI" id="CHEBI:15378"/>
        <dbReference type="ChEBI" id="CHEBI:16526"/>
        <dbReference type="ChEBI" id="CHEBI:57972"/>
        <dbReference type="ChEBI" id="CHEBI:64479"/>
        <dbReference type="ChEBI" id="CHEBI:78846"/>
        <dbReference type="ChEBI" id="CHEBI:149468"/>
        <dbReference type="EC" id="2.3.1.47"/>
    </reaction>
</comment>
<evidence type="ECO:0000256" key="4">
    <source>
        <dbReference type="ARBA" id="ARBA00011738"/>
    </source>
</evidence>
<dbReference type="HAMAP" id="MF_01693">
    <property type="entry name" value="BioF_aminotrans_2"/>
    <property type="match status" value="1"/>
</dbReference>
<evidence type="ECO:0000256" key="7">
    <source>
        <dbReference type="ARBA" id="ARBA00022898"/>
    </source>
</evidence>
<feature type="modified residue" description="N6-(pyridoxal phosphate)lysine" evidence="9 10">
    <location>
        <position position="237"/>
    </location>
</feature>
<dbReference type="InterPro" id="IPR022834">
    <property type="entry name" value="AONS_Proteobacteria"/>
</dbReference>
<dbReference type="SUPFAM" id="SSF53383">
    <property type="entry name" value="PLP-dependent transferases"/>
    <property type="match status" value="1"/>
</dbReference>
<organism evidence="12 13">
    <name type="scientific">Thioploca ingrica</name>
    <dbReference type="NCBI Taxonomy" id="40754"/>
    <lineage>
        <taxon>Bacteria</taxon>
        <taxon>Pseudomonadati</taxon>
        <taxon>Pseudomonadota</taxon>
        <taxon>Gammaproteobacteria</taxon>
        <taxon>Thiotrichales</taxon>
        <taxon>Thiotrichaceae</taxon>
        <taxon>Thioploca</taxon>
    </lineage>
</organism>
<proteinExistence type="inferred from homology"/>
<evidence type="ECO:0000256" key="5">
    <source>
        <dbReference type="ARBA" id="ARBA00022679"/>
    </source>
</evidence>
<comment type="cofactor">
    <cofactor evidence="1 9 10">
        <name>pyridoxal 5'-phosphate</name>
        <dbReference type="ChEBI" id="CHEBI:597326"/>
    </cofactor>
</comment>
<feature type="binding site" evidence="9">
    <location>
        <position position="205"/>
    </location>
    <ligand>
        <name>pyridoxal 5'-phosphate</name>
        <dbReference type="ChEBI" id="CHEBI:597326"/>
    </ligand>
</feature>
<dbReference type="CDD" id="cd06454">
    <property type="entry name" value="KBL_like"/>
    <property type="match status" value="1"/>
</dbReference>
<dbReference type="EMBL" id="AP014633">
    <property type="protein sequence ID" value="BAP57777.1"/>
    <property type="molecule type" value="Genomic_DNA"/>
</dbReference>
<name>A0A090ANQ9_9GAMM</name>
<dbReference type="Proteomes" id="UP000031623">
    <property type="component" value="Chromosome"/>
</dbReference>
<dbReference type="PANTHER" id="PTHR13693">
    <property type="entry name" value="CLASS II AMINOTRANSFERASE/8-AMINO-7-OXONONANOATE SYNTHASE"/>
    <property type="match status" value="1"/>
</dbReference>
<feature type="binding site" evidence="9">
    <location>
        <position position="234"/>
    </location>
    <ligand>
        <name>pyridoxal 5'-phosphate</name>
        <dbReference type="ChEBI" id="CHEBI:597326"/>
    </ligand>
</feature>
<dbReference type="KEGG" id="tig:THII_3480"/>
<comment type="function">
    <text evidence="9">Catalyzes the decarboxylative condensation of pimeloyl-[acyl-carrier protein] and L-alanine to produce 8-amino-7-oxononanoate (AON), [acyl-carrier protein], and carbon dioxide.</text>
</comment>
<dbReference type="NCBIfam" id="TIGR00858">
    <property type="entry name" value="bioF"/>
    <property type="match status" value="1"/>
</dbReference>
<feature type="domain" description="Aminotransferase class I/classII large" evidence="11">
    <location>
        <begin position="40"/>
        <end position="378"/>
    </location>
</feature>
<evidence type="ECO:0000259" key="11">
    <source>
        <dbReference type="Pfam" id="PF00155"/>
    </source>
</evidence>
<dbReference type="InterPro" id="IPR004723">
    <property type="entry name" value="AONS_Archaea/Proteobacteria"/>
</dbReference>
<evidence type="ECO:0000256" key="8">
    <source>
        <dbReference type="ARBA" id="ARBA00047715"/>
    </source>
</evidence>
<feature type="binding site" evidence="9">
    <location>
        <position position="19"/>
    </location>
    <ligand>
        <name>substrate</name>
    </ligand>
</feature>
<dbReference type="GO" id="GO:0030170">
    <property type="term" value="F:pyridoxal phosphate binding"/>
    <property type="evidence" value="ECO:0007669"/>
    <property type="project" value="UniProtKB-UniRule"/>
</dbReference>
<feature type="binding site" evidence="9">
    <location>
        <position position="351"/>
    </location>
    <ligand>
        <name>substrate</name>
    </ligand>
</feature>
<keyword evidence="5 9" id="KW-0808">Transferase</keyword>
<comment type="subunit">
    <text evidence="4 9">Homodimer.</text>
</comment>
<dbReference type="InterPro" id="IPR015422">
    <property type="entry name" value="PyrdxlP-dep_Trfase_small"/>
</dbReference>
<evidence type="ECO:0000256" key="9">
    <source>
        <dbReference type="HAMAP-Rule" id="MF_01693"/>
    </source>
</evidence>
<dbReference type="InterPro" id="IPR015424">
    <property type="entry name" value="PyrdxlP-dep_Trfase"/>
</dbReference>
<evidence type="ECO:0000256" key="6">
    <source>
        <dbReference type="ARBA" id="ARBA00022756"/>
    </source>
</evidence>
<evidence type="ECO:0000256" key="10">
    <source>
        <dbReference type="PIRSR" id="PIRSR604723-51"/>
    </source>
</evidence>
<comment type="pathway">
    <text evidence="2 9">Cofactor biosynthesis; biotin biosynthesis.</text>
</comment>
<evidence type="ECO:0000256" key="3">
    <source>
        <dbReference type="ARBA" id="ARBA00010008"/>
    </source>
</evidence>
<dbReference type="PANTHER" id="PTHR13693:SF100">
    <property type="entry name" value="8-AMINO-7-OXONONANOATE SYNTHASE"/>
    <property type="match status" value="1"/>
</dbReference>
<dbReference type="GO" id="GO:0008710">
    <property type="term" value="F:8-amino-7-oxononanoate synthase activity"/>
    <property type="evidence" value="ECO:0007669"/>
    <property type="project" value="UniProtKB-UniRule"/>
</dbReference>
<dbReference type="STRING" id="40754.THII_3480"/>
<feature type="binding site" evidence="9">
    <location>
        <position position="131"/>
    </location>
    <ligand>
        <name>substrate</name>
    </ligand>
</feature>
<evidence type="ECO:0000256" key="2">
    <source>
        <dbReference type="ARBA" id="ARBA00004746"/>
    </source>
</evidence>
<accession>A0A090ANQ9</accession>
<dbReference type="InterPro" id="IPR015421">
    <property type="entry name" value="PyrdxlP-dep_Trfase_major"/>
</dbReference>
<dbReference type="HOGENOM" id="CLU_015846_11_2_6"/>
<keyword evidence="7 9" id="KW-0663">Pyridoxal phosphate</keyword>
<evidence type="ECO:0000256" key="1">
    <source>
        <dbReference type="ARBA" id="ARBA00001933"/>
    </source>
</evidence>
<sequence>MQDFLQTLLQQRQRAALYRTRQIHCGPQTPILWIEDNPYLAFCSNDYLGLANHPRLITALQQAADHYAVGSGASHLITGHTQAHHALEAELATYTGRERALLFSTGYMANLGVITALFDRHDAVFLDKLNHASLIDAALLSRAQIHRYPHQDLSVLERLLAQSTARHKLIATDGVFSMDGDIAHLPQLVQLAKTYQAWLMVDDAHGLGVLGKTGRGTVEEYNLGVDEVPILMGTLGKAFGVLGAFVAGSELLIETLIQTARSYIYTTALPPALAETIRTSLTIAQEESWRRQRLQQLITYFRTVANQFQLPLMPSVTPIQPILLGETEQALAVSQALYKRGIIVTAIRPPTVPQGTARLRVTLSAAHEEQQIDKLITTLAEVL</sequence>
<evidence type="ECO:0000313" key="13">
    <source>
        <dbReference type="Proteomes" id="UP000031623"/>
    </source>
</evidence>
<comment type="similarity">
    <text evidence="3 9">Belongs to the class-II pyridoxal-phosphate-dependent aminotransferase family. BioF subfamily.</text>
</comment>
<dbReference type="InterPro" id="IPR004839">
    <property type="entry name" value="Aminotransferase_I/II_large"/>
</dbReference>
<protein>
    <recommendedName>
        <fullName evidence="9">8-amino-7-oxononanoate synthase</fullName>
        <shortName evidence="9">AONS</shortName>
        <ecNumber evidence="9">2.3.1.47</ecNumber>
    </recommendedName>
    <alternativeName>
        <fullName evidence="9">7-keto-8-amino-pelargonic acid synthase</fullName>
        <shortName evidence="9">7-KAP synthase</shortName>
        <shortName evidence="9">KAPA synthase</shortName>
    </alternativeName>
    <alternativeName>
        <fullName evidence="9">8-amino-7-ketopelargonate synthase</fullName>
    </alternativeName>
</protein>
<keyword evidence="13" id="KW-1185">Reference proteome</keyword>
<dbReference type="AlphaFoldDB" id="A0A090ANQ9"/>
<dbReference type="GO" id="GO:0009102">
    <property type="term" value="P:biotin biosynthetic process"/>
    <property type="evidence" value="ECO:0007669"/>
    <property type="project" value="UniProtKB-UniRule"/>
</dbReference>
<feature type="binding site" evidence="9">
    <location>
        <begin position="106"/>
        <end position="107"/>
    </location>
    <ligand>
        <name>pyridoxal 5'-phosphate</name>
        <dbReference type="ChEBI" id="CHEBI:597326"/>
    </ligand>
</feature>
<gene>
    <name evidence="9" type="primary">bioF</name>
    <name evidence="12" type="ORF">THII_3480</name>
</gene>
<dbReference type="PROSITE" id="PS00599">
    <property type="entry name" value="AA_TRANSFER_CLASS_2"/>
    <property type="match status" value="1"/>
</dbReference>